<dbReference type="Gene3D" id="1.10.10.10">
    <property type="entry name" value="Winged helix-like DNA-binding domain superfamily/Winged helix DNA-binding domain"/>
    <property type="match status" value="1"/>
</dbReference>
<keyword evidence="4" id="KW-0418">Kinase</keyword>
<dbReference type="PANTHER" id="PTHR18964:SF149">
    <property type="entry name" value="BIFUNCTIONAL UDP-N-ACETYLGLUCOSAMINE 2-EPIMERASE_N-ACETYLMANNOSAMINE KINASE"/>
    <property type="match status" value="1"/>
</dbReference>
<feature type="compositionally biased region" description="Low complexity" evidence="2">
    <location>
        <begin position="306"/>
        <end position="320"/>
    </location>
</feature>
<reference evidence="4 5" key="1">
    <citation type="submission" date="2022-06" db="EMBL/GenBank/DDBJ databases">
        <title>Sequencing the genomes of 1000 actinobacteria strains.</title>
        <authorList>
            <person name="Klenk H.-P."/>
        </authorList>
    </citation>
    <scope>NUCLEOTIDE SEQUENCE [LARGE SCALE GENOMIC DNA]</scope>
    <source>
        <strain evidence="4 5">DSM 44170</strain>
    </source>
</reference>
<dbReference type="GO" id="GO:0016301">
    <property type="term" value="F:kinase activity"/>
    <property type="evidence" value="ECO:0007669"/>
    <property type="project" value="UniProtKB-KW"/>
</dbReference>
<comment type="similarity">
    <text evidence="1">Belongs to the ROK (NagC/XylR) family.</text>
</comment>
<dbReference type="InterPro" id="IPR011991">
    <property type="entry name" value="ArsR-like_HTH"/>
</dbReference>
<protein>
    <submittedName>
        <fullName evidence="4">NBD/HSP70 family sugar kinase</fullName>
    </submittedName>
</protein>
<sequence length="433" mass="44398">MSGPVPGTPSLLRAINDRAALRVLLDRGPLTRPEIGTLTGLSKPTASQLLARLQEAGLVVLDGVREGLPGRTAEVYRINPAAAYVGALDVTPDRIEARVADITGTVVGEYTLPTPRRPGGELVERLNAALEGASPPGPLRQVVIGVQAALDPSTGALGYATAKDMPGWQIPGLVPALSEGLGVPVAVENDVNLAALAEQAHGAARGHPDFVLLWADEGIGAAVVLGGRLHRGATGGAGEVGYMPTPGAPTAREAGRYANHGYQALTGGPAVLRLLRSYGVRGADFRQAIANAVRAAESATARRAAESAAAQRTAESATARRAAESEARRAEDARAGLRDIAARLAVGLAAITSVLDPGLIVLAGGMVMAGGETLRELVEHELHALTIPRPRLRLSSVEGGPVLAGALDLALDLARAEVFGFTPDNARAGATPL</sequence>
<evidence type="ECO:0000313" key="4">
    <source>
        <dbReference type="EMBL" id="MCP2350990.1"/>
    </source>
</evidence>
<keyword evidence="5" id="KW-1185">Reference proteome</keyword>
<dbReference type="Proteomes" id="UP001320766">
    <property type="component" value="Unassembled WGS sequence"/>
</dbReference>
<name>A0ABT1KAE8_9ACTN</name>
<dbReference type="InterPro" id="IPR000835">
    <property type="entry name" value="HTH_MarR-typ"/>
</dbReference>
<evidence type="ECO:0000313" key="5">
    <source>
        <dbReference type="Proteomes" id="UP001320766"/>
    </source>
</evidence>
<dbReference type="PANTHER" id="PTHR18964">
    <property type="entry name" value="ROK (REPRESSOR, ORF, KINASE) FAMILY"/>
    <property type="match status" value="1"/>
</dbReference>
<feature type="domain" description="HTH marR-type" evidence="3">
    <location>
        <begin position="20"/>
        <end position="61"/>
    </location>
</feature>
<dbReference type="Pfam" id="PF12802">
    <property type="entry name" value="MarR_2"/>
    <property type="match status" value="1"/>
</dbReference>
<dbReference type="Gene3D" id="3.30.420.40">
    <property type="match status" value="2"/>
</dbReference>
<dbReference type="InterPro" id="IPR036388">
    <property type="entry name" value="WH-like_DNA-bd_sf"/>
</dbReference>
<evidence type="ECO:0000259" key="3">
    <source>
        <dbReference type="Pfam" id="PF12802"/>
    </source>
</evidence>
<accession>A0ABT1KAE8</accession>
<dbReference type="EMBL" id="JAMZEC010000001">
    <property type="protein sequence ID" value="MCP2350990.1"/>
    <property type="molecule type" value="Genomic_DNA"/>
</dbReference>
<feature type="region of interest" description="Disordered" evidence="2">
    <location>
        <begin position="306"/>
        <end position="328"/>
    </location>
</feature>
<organism evidence="4 5">
    <name type="scientific">Nonomuraea roseoviolacea subsp. carminata</name>
    <dbReference type="NCBI Taxonomy" id="160689"/>
    <lineage>
        <taxon>Bacteria</taxon>
        <taxon>Bacillati</taxon>
        <taxon>Actinomycetota</taxon>
        <taxon>Actinomycetes</taxon>
        <taxon>Streptosporangiales</taxon>
        <taxon>Streptosporangiaceae</taxon>
        <taxon>Nonomuraea</taxon>
    </lineage>
</organism>
<comment type="caution">
    <text evidence="4">The sequence shown here is derived from an EMBL/GenBank/DDBJ whole genome shotgun (WGS) entry which is preliminary data.</text>
</comment>
<dbReference type="InterPro" id="IPR036390">
    <property type="entry name" value="WH_DNA-bd_sf"/>
</dbReference>
<dbReference type="SUPFAM" id="SSF46785">
    <property type="entry name" value="Winged helix' DNA-binding domain"/>
    <property type="match status" value="1"/>
</dbReference>
<dbReference type="RefSeq" id="WP_253776853.1">
    <property type="nucleotide sequence ID" value="NZ_BAAAVE010000023.1"/>
</dbReference>
<dbReference type="InterPro" id="IPR043129">
    <property type="entry name" value="ATPase_NBD"/>
</dbReference>
<gene>
    <name evidence="4" type="ORF">HD595_007112</name>
</gene>
<dbReference type="SUPFAM" id="SSF53067">
    <property type="entry name" value="Actin-like ATPase domain"/>
    <property type="match status" value="1"/>
</dbReference>
<dbReference type="Pfam" id="PF00480">
    <property type="entry name" value="ROK"/>
    <property type="match status" value="1"/>
</dbReference>
<evidence type="ECO:0000256" key="1">
    <source>
        <dbReference type="ARBA" id="ARBA00006479"/>
    </source>
</evidence>
<dbReference type="InterPro" id="IPR000600">
    <property type="entry name" value="ROK"/>
</dbReference>
<proteinExistence type="inferred from homology"/>
<keyword evidence="4" id="KW-0808">Transferase</keyword>
<dbReference type="CDD" id="cd00090">
    <property type="entry name" value="HTH_ARSR"/>
    <property type="match status" value="1"/>
</dbReference>
<evidence type="ECO:0000256" key="2">
    <source>
        <dbReference type="SAM" id="MobiDB-lite"/>
    </source>
</evidence>